<dbReference type="EMBL" id="JBHUEY010000006">
    <property type="protein sequence ID" value="MFD1785417.1"/>
    <property type="molecule type" value="Genomic_DNA"/>
</dbReference>
<dbReference type="Proteomes" id="UP001597237">
    <property type="component" value="Unassembled WGS sequence"/>
</dbReference>
<organism evidence="1 2">
    <name type="scientific">Phenylobacterium terrae</name>
    <dbReference type="NCBI Taxonomy" id="2665495"/>
    <lineage>
        <taxon>Bacteria</taxon>
        <taxon>Pseudomonadati</taxon>
        <taxon>Pseudomonadota</taxon>
        <taxon>Alphaproteobacteria</taxon>
        <taxon>Caulobacterales</taxon>
        <taxon>Caulobacteraceae</taxon>
        <taxon>Phenylobacterium</taxon>
    </lineage>
</organism>
<sequence length="105" mass="10626">MPIIAAAVGAAALAAQPAPQIETAVRPIEGGQIVRMSYSELASVTSPAPAGPYPAGLSTPDLRLSGSAYAWETGIRTLAISNGAGSTSQAFTNVNVQVTIRESSK</sequence>
<reference evidence="2" key="1">
    <citation type="journal article" date="2019" name="Int. J. Syst. Evol. Microbiol.">
        <title>The Global Catalogue of Microorganisms (GCM) 10K type strain sequencing project: providing services to taxonomists for standard genome sequencing and annotation.</title>
        <authorList>
            <consortium name="The Broad Institute Genomics Platform"/>
            <consortium name="The Broad Institute Genome Sequencing Center for Infectious Disease"/>
            <person name="Wu L."/>
            <person name="Ma J."/>
        </authorList>
    </citation>
    <scope>NUCLEOTIDE SEQUENCE [LARGE SCALE GENOMIC DNA]</scope>
    <source>
        <strain evidence="2">DFY28</strain>
    </source>
</reference>
<protein>
    <submittedName>
        <fullName evidence="1">Uncharacterized protein</fullName>
    </submittedName>
</protein>
<proteinExistence type="predicted"/>
<name>A0ABW4N5L1_9CAUL</name>
<gene>
    <name evidence="1" type="ORF">ACFSC0_18605</name>
</gene>
<accession>A0ABW4N5L1</accession>
<evidence type="ECO:0000313" key="2">
    <source>
        <dbReference type="Proteomes" id="UP001597237"/>
    </source>
</evidence>
<dbReference type="RefSeq" id="WP_377281479.1">
    <property type="nucleotide sequence ID" value="NZ_JBHRSI010000004.1"/>
</dbReference>
<keyword evidence="2" id="KW-1185">Reference proteome</keyword>
<comment type="caution">
    <text evidence="1">The sequence shown here is derived from an EMBL/GenBank/DDBJ whole genome shotgun (WGS) entry which is preliminary data.</text>
</comment>
<evidence type="ECO:0000313" key="1">
    <source>
        <dbReference type="EMBL" id="MFD1785417.1"/>
    </source>
</evidence>